<name>A0ABS1BPX2_9NEIS</name>
<dbReference type="EMBL" id="JAEHNZ010000001">
    <property type="protein sequence ID" value="MBK0395312.1"/>
    <property type="molecule type" value="Genomic_DNA"/>
</dbReference>
<reference evidence="1 2" key="1">
    <citation type="journal article" date="2021" name="Pathogens">
        <title>Isolation and Characterization of Kingella bonacorsii sp. nov., A Novel Kingella Species Detected in a Stable Periodontitis Subject.</title>
        <authorList>
            <person name="Antezack A."/>
            <person name="Boxberger M."/>
            <person name="Rolland C."/>
            <person name="Monnet-Corti V."/>
            <person name="La Scola B."/>
        </authorList>
    </citation>
    <scope>NUCLEOTIDE SEQUENCE [LARGE SCALE GENOMIC DNA]</scope>
    <source>
        <strain evidence="1 2">Marseille-Q4569</strain>
    </source>
</reference>
<organism evidence="1 2">
    <name type="scientific">Kingella bonacorsii</name>
    <dbReference type="NCBI Taxonomy" id="2796361"/>
    <lineage>
        <taxon>Bacteria</taxon>
        <taxon>Pseudomonadati</taxon>
        <taxon>Pseudomonadota</taxon>
        <taxon>Betaproteobacteria</taxon>
        <taxon>Neisseriales</taxon>
        <taxon>Neisseriaceae</taxon>
        <taxon>Kingella</taxon>
    </lineage>
</organism>
<keyword evidence="2" id="KW-1185">Reference proteome</keyword>
<evidence type="ECO:0000313" key="2">
    <source>
        <dbReference type="Proteomes" id="UP000614058"/>
    </source>
</evidence>
<sequence length="47" mass="5461">MQNLQPMERRRLADIFPISNPQLNKIFGDEPSPLHVEFQAALKQQTI</sequence>
<dbReference type="RefSeq" id="WP_200521288.1">
    <property type="nucleotide sequence ID" value="NZ_JAEHNZ010000001.1"/>
</dbReference>
<dbReference type="Proteomes" id="UP000614058">
    <property type="component" value="Unassembled WGS sequence"/>
</dbReference>
<proteinExistence type="predicted"/>
<protein>
    <submittedName>
        <fullName evidence="1">Uncharacterized protein</fullName>
    </submittedName>
</protein>
<gene>
    <name evidence="1" type="ORF">JDW22_01595</name>
</gene>
<evidence type="ECO:0000313" key="1">
    <source>
        <dbReference type="EMBL" id="MBK0395312.1"/>
    </source>
</evidence>
<comment type="caution">
    <text evidence="1">The sequence shown here is derived from an EMBL/GenBank/DDBJ whole genome shotgun (WGS) entry which is preliminary data.</text>
</comment>
<accession>A0ABS1BPX2</accession>